<dbReference type="PANTHER" id="PTHR35201">
    <property type="entry name" value="TERPENE SYNTHASE"/>
    <property type="match status" value="1"/>
</dbReference>
<dbReference type="Gene3D" id="1.10.600.10">
    <property type="entry name" value="Farnesyl Diphosphate Synthase"/>
    <property type="match status" value="1"/>
</dbReference>
<reference evidence="3" key="1">
    <citation type="submission" date="2022-10" db="EMBL/GenBank/DDBJ databases">
        <title>The complete genomes of actinobacterial strains from the NBC collection.</title>
        <authorList>
            <person name="Joergensen T.S."/>
            <person name="Alvarez Arevalo M."/>
            <person name="Sterndorff E.B."/>
            <person name="Faurdal D."/>
            <person name="Vuksanovic O."/>
            <person name="Mourched A.-S."/>
            <person name="Charusanti P."/>
            <person name="Shaw S."/>
            <person name="Blin K."/>
            <person name="Weber T."/>
        </authorList>
    </citation>
    <scope>NUCLEOTIDE SEQUENCE</scope>
    <source>
        <strain evidence="3">NBC_00060</strain>
    </source>
</reference>
<proteinExistence type="inferred from homology"/>
<dbReference type="SUPFAM" id="SSF48576">
    <property type="entry name" value="Terpenoid synthases"/>
    <property type="match status" value="1"/>
</dbReference>
<dbReference type="GO" id="GO:0010333">
    <property type="term" value="F:terpene synthase activity"/>
    <property type="evidence" value="ECO:0007669"/>
    <property type="project" value="InterPro"/>
</dbReference>
<name>A0AAU2H8V1_9ACTN</name>
<dbReference type="EC" id="4.2.3.-" evidence="2"/>
<dbReference type="AlphaFoldDB" id="A0AAU2H8V1"/>
<dbReference type="InterPro" id="IPR048128">
    <property type="entry name" value="Isoafr/prist_syn"/>
</dbReference>
<dbReference type="SFLD" id="SFLDG01020">
    <property type="entry name" value="Terpene_Cyclase_Like_2"/>
    <property type="match status" value="1"/>
</dbReference>
<dbReference type="InterPro" id="IPR008949">
    <property type="entry name" value="Isoprenoid_synthase_dom_sf"/>
</dbReference>
<comment type="cofactor">
    <cofactor evidence="2">
        <name>Mg(2+)</name>
        <dbReference type="ChEBI" id="CHEBI:18420"/>
    </cofactor>
</comment>
<dbReference type="InterPro" id="IPR034686">
    <property type="entry name" value="Terpene_cyclase-like_2"/>
</dbReference>
<keyword evidence="2" id="KW-0460">Magnesium</keyword>
<keyword evidence="2" id="KW-0479">Metal-binding</keyword>
<dbReference type="PANTHER" id="PTHR35201:SF4">
    <property type="entry name" value="BETA-PINACENE SYNTHASE-RELATED"/>
    <property type="match status" value="1"/>
</dbReference>
<evidence type="ECO:0000256" key="1">
    <source>
        <dbReference type="ARBA" id="ARBA00023239"/>
    </source>
</evidence>
<evidence type="ECO:0000313" key="3">
    <source>
        <dbReference type="EMBL" id="WTU43999.1"/>
    </source>
</evidence>
<sequence length="353" mass="39262">MSSPAGSQLSEDRTGLVDIPFPARCHPRHTVARQHTLDWLHRFGMLSGECATNEYDAMGLERLMAYFYPDATDSDLALATDLNAWFFVFDDQFDGPIGRQPDAVARQIDIMLRTMSDRGPAPGDPTNHLAGTLAELWKRLGDGTPRLWQERFRGHWREYLTAYHWEAINRTRTGPPSLPGFLRGRRDSIGVQPCLDLVERCGRYTLPDELHRGSPLAEMRWITADVVIFVNDIVSADKELAAGDVNNSVIILHKGSGLSVDRAAREVARLANSRVEHFQTLALELSEALAVAGVPGQLRAQVDDYVAGMRALMSGNLAWSRTTARYGKTGIEAAGRGQRPWAHLFEEEDALEA</sequence>
<comment type="similarity">
    <text evidence="2">Belongs to the terpene synthase family.</text>
</comment>
<evidence type="ECO:0000256" key="2">
    <source>
        <dbReference type="RuleBase" id="RU366034"/>
    </source>
</evidence>
<dbReference type="NCBIfam" id="NF041624">
    <property type="entry name" value="isoafr_syn"/>
    <property type="match status" value="1"/>
</dbReference>
<dbReference type="GO" id="GO:0046872">
    <property type="term" value="F:metal ion binding"/>
    <property type="evidence" value="ECO:0007669"/>
    <property type="project" value="UniProtKB-KW"/>
</dbReference>
<organism evidence="3">
    <name type="scientific">Streptomyces sp. NBC_00060</name>
    <dbReference type="NCBI Taxonomy" id="2975636"/>
    <lineage>
        <taxon>Bacteria</taxon>
        <taxon>Bacillati</taxon>
        <taxon>Actinomycetota</taxon>
        <taxon>Actinomycetes</taxon>
        <taxon>Kitasatosporales</taxon>
        <taxon>Streptomycetaceae</taxon>
        <taxon>Streptomyces</taxon>
    </lineage>
</organism>
<dbReference type="Pfam" id="PF19086">
    <property type="entry name" value="Terpene_syn_C_2"/>
    <property type="match status" value="1"/>
</dbReference>
<accession>A0AAU2H8V1</accession>
<gene>
    <name evidence="3" type="ORF">OHV25_32675</name>
</gene>
<keyword evidence="1 2" id="KW-0456">Lyase</keyword>
<dbReference type="EMBL" id="CP108253">
    <property type="protein sequence ID" value="WTU43999.1"/>
    <property type="molecule type" value="Genomic_DNA"/>
</dbReference>
<protein>
    <recommendedName>
        <fullName evidence="2">Terpene synthase</fullName>
        <ecNumber evidence="2">4.2.3.-</ecNumber>
    </recommendedName>
</protein>
<dbReference type="SFLD" id="SFLDS00005">
    <property type="entry name" value="Isoprenoid_Synthase_Type_I"/>
    <property type="match status" value="1"/>
</dbReference>